<dbReference type="Gene3D" id="3.60.130.10">
    <property type="entry name" value="Clavaminate synthase-like"/>
    <property type="match status" value="1"/>
</dbReference>
<keyword evidence="3" id="KW-0045">Antibiotic biosynthesis</keyword>
<sequence length="198" mass="22053">MSKWLTNAGDDLPDLLHKNGAILFRGFGVTSAAAFEAVCRSGTPDLTDYTGGGSPRTHVAGKVYTSTEYAADQYIPLHCEYTYFPEVPPYIWFNCEQAPESGGETPIGDMQHVRKKLDPELVNRFETRGVRYIYNLHGGNGFGRGWRESFGTDDQSAVEQWLDNIQTEYHWESDGTLHVELNSPRDTGSPGNRGCRLG</sequence>
<dbReference type="PANTHER" id="PTHR10696">
    <property type="entry name" value="GAMMA-BUTYROBETAINE HYDROXYLASE-RELATED"/>
    <property type="match status" value="1"/>
</dbReference>
<name>A0A1T2KZ24_9GAMM</name>
<evidence type="ECO:0000256" key="1">
    <source>
        <dbReference type="ARBA" id="ARBA00001954"/>
    </source>
</evidence>
<evidence type="ECO:0000259" key="4">
    <source>
        <dbReference type="Pfam" id="PF02668"/>
    </source>
</evidence>
<evidence type="ECO:0000256" key="3">
    <source>
        <dbReference type="ARBA" id="ARBA00023194"/>
    </source>
</evidence>
<dbReference type="RefSeq" id="WP_167367308.1">
    <property type="nucleotide sequence ID" value="NZ_MPRK01000221.1"/>
</dbReference>
<comment type="caution">
    <text evidence="5">The sequence shown here is derived from an EMBL/GenBank/DDBJ whole genome shotgun (WGS) entry which is preliminary data.</text>
</comment>
<dbReference type="EMBL" id="MPRK01000221">
    <property type="protein sequence ID" value="OOZ38095.1"/>
    <property type="molecule type" value="Genomic_DNA"/>
</dbReference>
<evidence type="ECO:0000313" key="6">
    <source>
        <dbReference type="Proteomes" id="UP000190198"/>
    </source>
</evidence>
<keyword evidence="2" id="KW-0560">Oxidoreductase</keyword>
<dbReference type="Pfam" id="PF02668">
    <property type="entry name" value="TauD"/>
    <property type="match status" value="1"/>
</dbReference>
<feature type="domain" description="TauD/TfdA-like" evidence="4">
    <location>
        <begin position="9"/>
        <end position="154"/>
    </location>
</feature>
<evidence type="ECO:0000313" key="5">
    <source>
        <dbReference type="EMBL" id="OOZ38095.1"/>
    </source>
</evidence>
<dbReference type="GO" id="GO:0017000">
    <property type="term" value="P:antibiotic biosynthetic process"/>
    <property type="evidence" value="ECO:0007669"/>
    <property type="project" value="UniProtKB-KW"/>
</dbReference>
<reference evidence="5 6" key="1">
    <citation type="submission" date="2016-11" db="EMBL/GenBank/DDBJ databases">
        <title>Mixed transmission modes and dynamic genome evolution in an obligate animal-bacterial symbiosis.</title>
        <authorList>
            <person name="Russell S.L."/>
            <person name="Corbett-Detig R.B."/>
            <person name="Cavanaugh C.M."/>
        </authorList>
    </citation>
    <scope>NUCLEOTIDE SEQUENCE [LARGE SCALE GENOMIC DNA]</scope>
    <source>
        <strain evidence="5">Sp-SM6</strain>
    </source>
</reference>
<dbReference type="SUPFAM" id="SSF51197">
    <property type="entry name" value="Clavaminate synthase-like"/>
    <property type="match status" value="1"/>
</dbReference>
<dbReference type="InterPro" id="IPR042098">
    <property type="entry name" value="TauD-like_sf"/>
</dbReference>
<dbReference type="PANTHER" id="PTHR10696:SF56">
    <property type="entry name" value="TAUD_TFDA-LIKE DOMAIN-CONTAINING PROTEIN"/>
    <property type="match status" value="1"/>
</dbReference>
<protein>
    <recommendedName>
        <fullName evidence="4">TauD/TfdA-like domain-containing protein</fullName>
    </recommendedName>
</protein>
<keyword evidence="6" id="KW-1185">Reference proteome</keyword>
<dbReference type="GO" id="GO:0016706">
    <property type="term" value="F:2-oxoglutarate-dependent dioxygenase activity"/>
    <property type="evidence" value="ECO:0007669"/>
    <property type="project" value="UniProtKB-ARBA"/>
</dbReference>
<dbReference type="InterPro" id="IPR003819">
    <property type="entry name" value="TauD/TfdA-like"/>
</dbReference>
<organism evidence="5 6">
    <name type="scientific">Solemya elarraichensis gill symbiont</name>
    <dbReference type="NCBI Taxonomy" id="1918949"/>
    <lineage>
        <taxon>Bacteria</taxon>
        <taxon>Pseudomonadati</taxon>
        <taxon>Pseudomonadota</taxon>
        <taxon>Gammaproteobacteria</taxon>
        <taxon>sulfur-oxidizing symbionts</taxon>
    </lineage>
</organism>
<evidence type="ECO:0000256" key="2">
    <source>
        <dbReference type="ARBA" id="ARBA00023002"/>
    </source>
</evidence>
<dbReference type="InterPro" id="IPR050411">
    <property type="entry name" value="AlphaKG_dependent_hydroxylases"/>
</dbReference>
<proteinExistence type="predicted"/>
<dbReference type="Proteomes" id="UP000190198">
    <property type="component" value="Unassembled WGS sequence"/>
</dbReference>
<comment type="cofactor">
    <cofactor evidence="1">
        <name>Fe(2+)</name>
        <dbReference type="ChEBI" id="CHEBI:29033"/>
    </cofactor>
</comment>
<accession>A0A1T2KZ24</accession>
<dbReference type="AlphaFoldDB" id="A0A1T2KZ24"/>
<gene>
    <name evidence="5" type="ORF">BOW52_09345</name>
</gene>